<accession>A0A3P7FXE8</accession>
<evidence type="ECO:0000259" key="5">
    <source>
        <dbReference type="PROSITE" id="PS51536"/>
    </source>
</evidence>
<feature type="region of interest" description="Disordered" evidence="3">
    <location>
        <begin position="1"/>
        <end position="37"/>
    </location>
</feature>
<feature type="short sequence motif" description="FFD box" evidence="1">
    <location>
        <begin position="36"/>
        <end position="52"/>
    </location>
</feature>
<dbReference type="PROSITE" id="PS51513">
    <property type="entry name" value="FFD"/>
    <property type="match status" value="1"/>
</dbReference>
<evidence type="ECO:0000259" key="4">
    <source>
        <dbReference type="PROSITE" id="PS51513"/>
    </source>
</evidence>
<name>A0A3P7FXE8_WUCBA</name>
<feature type="compositionally biased region" description="Acidic residues" evidence="3">
    <location>
        <begin position="20"/>
        <end position="31"/>
    </location>
</feature>
<gene>
    <name evidence="6" type="ORF">WBA_LOCUS8428</name>
</gene>
<dbReference type="Pfam" id="PF09532">
    <property type="entry name" value="FDF"/>
    <property type="match status" value="1"/>
</dbReference>
<feature type="compositionally biased region" description="Basic and acidic residues" evidence="3">
    <location>
        <begin position="55"/>
        <end position="71"/>
    </location>
</feature>
<feature type="short sequence motif" description="TFG box" evidence="2">
    <location>
        <begin position="59"/>
        <end position="79"/>
    </location>
</feature>
<evidence type="ECO:0000313" key="7">
    <source>
        <dbReference type="Proteomes" id="UP000270924"/>
    </source>
</evidence>
<organism evidence="6 7">
    <name type="scientific">Wuchereria bancrofti</name>
    <dbReference type="NCBI Taxonomy" id="6293"/>
    <lineage>
        <taxon>Eukaryota</taxon>
        <taxon>Metazoa</taxon>
        <taxon>Ecdysozoa</taxon>
        <taxon>Nematoda</taxon>
        <taxon>Chromadorea</taxon>
        <taxon>Rhabditida</taxon>
        <taxon>Spirurina</taxon>
        <taxon>Spiruromorpha</taxon>
        <taxon>Filarioidea</taxon>
        <taxon>Onchocercidae</taxon>
        <taxon>Wuchereria</taxon>
    </lineage>
</organism>
<dbReference type="OMA" id="CHCCQIS"/>
<dbReference type="InterPro" id="IPR019050">
    <property type="entry name" value="FDF_dom"/>
</dbReference>
<sequence>MFFLDGSKKSGTGSDAGSDVIEEEVAENGQEEQEKRYYDKSSSFFDRISCEALEKQEGKPRTDWRKERETNQETFGHSAVRSLTYRRPRGFMSGRGGRGGHMNSGYRYNSVKIYQLAWNSTPRNISLSFQATTTEISNEAVTAISTTITIVGTIIVIAPAIPANK</sequence>
<dbReference type="Proteomes" id="UP000270924">
    <property type="component" value="Unassembled WGS sequence"/>
</dbReference>
<dbReference type="OrthoDB" id="21539at2759"/>
<dbReference type="InterPro" id="IPR025761">
    <property type="entry name" value="FFD_box"/>
</dbReference>
<dbReference type="PANTHER" id="PTHR13586:SF0">
    <property type="entry name" value="TRAILER HITCH, ISOFORM H"/>
    <property type="match status" value="1"/>
</dbReference>
<dbReference type="PROSITE" id="PS51536">
    <property type="entry name" value="TFG"/>
    <property type="match status" value="1"/>
</dbReference>
<protein>
    <submittedName>
        <fullName evidence="6">Uncharacterized protein</fullName>
    </submittedName>
</protein>
<dbReference type="GO" id="GO:0003729">
    <property type="term" value="F:mRNA binding"/>
    <property type="evidence" value="ECO:0007669"/>
    <property type="project" value="TreeGrafter"/>
</dbReference>
<dbReference type="InterPro" id="IPR025768">
    <property type="entry name" value="TFG_box"/>
</dbReference>
<dbReference type="AlphaFoldDB" id="A0A3P7FXE8"/>
<evidence type="ECO:0000256" key="2">
    <source>
        <dbReference type="PROSITE-ProRule" id="PRU00869"/>
    </source>
</evidence>
<evidence type="ECO:0000256" key="1">
    <source>
        <dbReference type="PROSITE-ProRule" id="PRU00846"/>
    </source>
</evidence>
<dbReference type="InParanoid" id="A0A3P7FXE8"/>
<dbReference type="SMART" id="SM01199">
    <property type="entry name" value="FDF"/>
    <property type="match status" value="1"/>
</dbReference>
<feature type="region of interest" description="Disordered" evidence="3">
    <location>
        <begin position="55"/>
        <end position="77"/>
    </location>
</feature>
<evidence type="ECO:0000256" key="3">
    <source>
        <dbReference type="SAM" id="MobiDB-lite"/>
    </source>
</evidence>
<proteinExistence type="predicted"/>
<keyword evidence="7" id="KW-1185">Reference proteome</keyword>
<dbReference type="PANTHER" id="PTHR13586">
    <property type="entry name" value="SCD6 PROTEIN-RELATED"/>
    <property type="match status" value="1"/>
</dbReference>
<reference evidence="6 7" key="1">
    <citation type="submission" date="2018-11" db="EMBL/GenBank/DDBJ databases">
        <authorList>
            <consortium name="Pathogen Informatics"/>
        </authorList>
    </citation>
    <scope>NUCLEOTIDE SEQUENCE [LARGE SCALE GENOMIC DNA]</scope>
</reference>
<dbReference type="EMBL" id="UYWW01007002">
    <property type="protein sequence ID" value="VDM15042.1"/>
    <property type="molecule type" value="Genomic_DNA"/>
</dbReference>
<dbReference type="GO" id="GO:0034063">
    <property type="term" value="P:stress granule assembly"/>
    <property type="evidence" value="ECO:0007669"/>
    <property type="project" value="TreeGrafter"/>
</dbReference>
<dbReference type="GO" id="GO:0000932">
    <property type="term" value="C:P-body"/>
    <property type="evidence" value="ECO:0007669"/>
    <property type="project" value="TreeGrafter"/>
</dbReference>
<feature type="domain" description="FFD box profile" evidence="4">
    <location>
        <begin position="36"/>
        <end position="52"/>
    </location>
</feature>
<feature type="domain" description="TFG box profile" evidence="5">
    <location>
        <begin position="59"/>
        <end position="79"/>
    </location>
</feature>
<dbReference type="GO" id="GO:0033962">
    <property type="term" value="P:P-body assembly"/>
    <property type="evidence" value="ECO:0007669"/>
    <property type="project" value="TreeGrafter"/>
</dbReference>
<evidence type="ECO:0000313" key="6">
    <source>
        <dbReference type="EMBL" id="VDM15042.1"/>
    </source>
</evidence>